<dbReference type="Pfam" id="PF00067">
    <property type="entry name" value="p450"/>
    <property type="match status" value="1"/>
</dbReference>
<evidence type="ECO:0000313" key="5">
    <source>
        <dbReference type="EMBL" id="ALL14437.1"/>
    </source>
</evidence>
<reference evidence="5 6" key="1">
    <citation type="submission" date="2015-10" db="EMBL/GenBank/DDBJ databases">
        <title>Conservation of the essential genome among Caulobacter and Brevundimonas species.</title>
        <authorList>
            <person name="Scott D."/>
            <person name="Ely B."/>
        </authorList>
    </citation>
    <scope>NUCLEOTIDE SEQUENCE [LARGE SCALE GENOMIC DNA]</scope>
    <source>
        <strain evidence="5 6">CB4</strain>
    </source>
</reference>
<evidence type="ECO:0000256" key="1">
    <source>
        <dbReference type="ARBA" id="ARBA00001971"/>
    </source>
</evidence>
<dbReference type="PRINTS" id="PR00385">
    <property type="entry name" value="P450"/>
</dbReference>
<dbReference type="STRING" id="69395.AQ619_14385"/>
<dbReference type="PANTHER" id="PTHR24305">
    <property type="entry name" value="CYTOCHROME P450"/>
    <property type="match status" value="1"/>
</dbReference>
<evidence type="ECO:0000256" key="3">
    <source>
        <dbReference type="PIRSR" id="PIRSR602401-1"/>
    </source>
</evidence>
<dbReference type="GO" id="GO:0016705">
    <property type="term" value="F:oxidoreductase activity, acting on paired donors, with incorporation or reduction of molecular oxygen"/>
    <property type="evidence" value="ECO:0007669"/>
    <property type="project" value="InterPro"/>
</dbReference>
<evidence type="ECO:0000256" key="2">
    <source>
        <dbReference type="ARBA" id="ARBA00010617"/>
    </source>
</evidence>
<dbReference type="EMBL" id="CP013002">
    <property type="protein sequence ID" value="ALL14437.1"/>
    <property type="molecule type" value="Genomic_DNA"/>
</dbReference>
<dbReference type="InterPro" id="IPR036396">
    <property type="entry name" value="Cyt_P450_sf"/>
</dbReference>
<dbReference type="PRINTS" id="PR00463">
    <property type="entry name" value="EP450I"/>
</dbReference>
<evidence type="ECO:0000256" key="4">
    <source>
        <dbReference type="RuleBase" id="RU000461"/>
    </source>
</evidence>
<dbReference type="PANTHER" id="PTHR24305:SF166">
    <property type="entry name" value="CYTOCHROME P450 12A4, MITOCHONDRIAL-RELATED"/>
    <property type="match status" value="1"/>
</dbReference>
<keyword evidence="3 4" id="KW-0408">Iron</keyword>
<dbReference type="OrthoDB" id="9764248at2"/>
<sequence>MDAQVSKPLIPPAPKVHARDLTDLGAAWAMMRNMVGAWSESGFDTLMIPYNFLGQPGLVVSDPAGVRQVLGSHAARYRRPFQISRILRPIVGDGLLLTEGEIWRRQRKALAPAFTPKAVETLLPHFMAAGQTLAEGLAGQDRVNLSETFHRATLDAVLRALFSRAASGEGAQLGKIARDYLQGQANVNLFDLLARAPGDFGFAERPRRTVGARWMTAVTALIDARRADAPQSQGRDLLDSLLAARDEDGRPLPDLEIRDQCGTMLAAGFETTSRLLFWATYLLALDSATQARVRAEILTFPPDRIRSLEDLSAWPLTRSVLLETLRLYPPAPMMSREVIAEDEIQGCKVSPGHVITISPWLIHRHRKLWDQPTAFLPERFMGHPSPWGMDAFIPFGAGPRVCIGASFAMAESQILLGSLLSRFEVNMADDRPVIPVARISLGPDREPDFRLTPIRRT</sequence>
<proteinExistence type="inferred from homology"/>
<evidence type="ECO:0000313" key="6">
    <source>
        <dbReference type="Proteomes" id="UP000056905"/>
    </source>
</evidence>
<keyword evidence="3 4" id="KW-0479">Metal-binding</keyword>
<gene>
    <name evidence="5" type="ORF">AQ619_14385</name>
</gene>
<dbReference type="InterPro" id="IPR050121">
    <property type="entry name" value="Cytochrome_P450_monoxygenase"/>
</dbReference>
<dbReference type="InterPro" id="IPR001128">
    <property type="entry name" value="Cyt_P450"/>
</dbReference>
<name>A0A0P0P2E4_9CAUL</name>
<comment type="cofactor">
    <cofactor evidence="1 3">
        <name>heme</name>
        <dbReference type="ChEBI" id="CHEBI:30413"/>
    </cofactor>
</comment>
<dbReference type="Proteomes" id="UP000056905">
    <property type="component" value="Chromosome"/>
</dbReference>
<dbReference type="GO" id="GO:0004497">
    <property type="term" value="F:monooxygenase activity"/>
    <property type="evidence" value="ECO:0007669"/>
    <property type="project" value="UniProtKB-KW"/>
</dbReference>
<feature type="binding site" description="axial binding residue" evidence="3">
    <location>
        <position position="402"/>
    </location>
    <ligand>
        <name>heme</name>
        <dbReference type="ChEBI" id="CHEBI:30413"/>
    </ligand>
    <ligandPart>
        <name>Fe</name>
        <dbReference type="ChEBI" id="CHEBI:18248"/>
    </ligandPart>
</feature>
<keyword evidence="4" id="KW-0503">Monooxygenase</keyword>
<protein>
    <submittedName>
        <fullName evidence="5">Cytochrome</fullName>
    </submittedName>
</protein>
<comment type="similarity">
    <text evidence="2 4">Belongs to the cytochrome P450 family.</text>
</comment>
<dbReference type="RefSeq" id="WP_062149060.1">
    <property type="nucleotide sequence ID" value="NZ_CP013002.1"/>
</dbReference>
<keyword evidence="3 4" id="KW-0349">Heme</keyword>
<dbReference type="GO" id="GO:0020037">
    <property type="term" value="F:heme binding"/>
    <property type="evidence" value="ECO:0007669"/>
    <property type="project" value="InterPro"/>
</dbReference>
<keyword evidence="6" id="KW-1185">Reference proteome</keyword>
<dbReference type="GO" id="GO:0005506">
    <property type="term" value="F:iron ion binding"/>
    <property type="evidence" value="ECO:0007669"/>
    <property type="project" value="InterPro"/>
</dbReference>
<keyword evidence="4" id="KW-0560">Oxidoreductase</keyword>
<dbReference type="KEGG" id="chq:AQ619_14385"/>
<organism evidence="5 6">
    <name type="scientific">Caulobacter henricii</name>
    <dbReference type="NCBI Taxonomy" id="69395"/>
    <lineage>
        <taxon>Bacteria</taxon>
        <taxon>Pseudomonadati</taxon>
        <taxon>Pseudomonadota</taxon>
        <taxon>Alphaproteobacteria</taxon>
        <taxon>Caulobacterales</taxon>
        <taxon>Caulobacteraceae</taxon>
        <taxon>Caulobacter</taxon>
    </lineage>
</organism>
<dbReference type="PROSITE" id="PS00086">
    <property type="entry name" value="CYTOCHROME_P450"/>
    <property type="match status" value="1"/>
</dbReference>
<dbReference type="InterPro" id="IPR002401">
    <property type="entry name" value="Cyt_P450_E_grp-I"/>
</dbReference>
<dbReference type="Gene3D" id="1.10.630.10">
    <property type="entry name" value="Cytochrome P450"/>
    <property type="match status" value="1"/>
</dbReference>
<accession>A0A0P0P2E4</accession>
<dbReference type="AlphaFoldDB" id="A0A0P0P2E4"/>
<dbReference type="SUPFAM" id="SSF48264">
    <property type="entry name" value="Cytochrome P450"/>
    <property type="match status" value="1"/>
</dbReference>
<dbReference type="InterPro" id="IPR017972">
    <property type="entry name" value="Cyt_P450_CS"/>
</dbReference>